<feature type="domain" description="Large ribosomal subunit protein uL15/eL18" evidence="3">
    <location>
        <begin position="43"/>
        <end position="82"/>
    </location>
</feature>
<evidence type="ECO:0000313" key="4">
    <source>
        <dbReference type="EMBL" id="KFK23460.1"/>
    </source>
</evidence>
<dbReference type="Gene3D" id="3.100.10.10">
    <property type="match status" value="1"/>
</dbReference>
<gene>
    <name evidence="4" type="ORF">AALP_AAs61543U000100</name>
</gene>
<evidence type="ECO:0000256" key="1">
    <source>
        <dbReference type="ARBA" id="ARBA00022980"/>
    </source>
</evidence>
<accession>A0A087G0Q8</accession>
<evidence type="ECO:0000259" key="3">
    <source>
        <dbReference type="Pfam" id="PF17135"/>
    </source>
</evidence>
<organism evidence="4 5">
    <name type="scientific">Arabis alpina</name>
    <name type="common">Alpine rock-cress</name>
    <dbReference type="NCBI Taxonomy" id="50452"/>
    <lineage>
        <taxon>Eukaryota</taxon>
        <taxon>Viridiplantae</taxon>
        <taxon>Streptophyta</taxon>
        <taxon>Embryophyta</taxon>
        <taxon>Tracheophyta</taxon>
        <taxon>Spermatophyta</taxon>
        <taxon>Magnoliopsida</taxon>
        <taxon>eudicotyledons</taxon>
        <taxon>Gunneridae</taxon>
        <taxon>Pentapetalae</taxon>
        <taxon>rosids</taxon>
        <taxon>malvids</taxon>
        <taxon>Brassicales</taxon>
        <taxon>Brassicaceae</taxon>
        <taxon>Arabideae</taxon>
        <taxon>Arabis</taxon>
    </lineage>
</organism>
<keyword evidence="1" id="KW-0689">Ribosomal protein</keyword>
<evidence type="ECO:0000313" key="5">
    <source>
        <dbReference type="Proteomes" id="UP000029120"/>
    </source>
</evidence>
<name>A0A087G0Q8_ARAAL</name>
<dbReference type="Proteomes" id="UP000029120">
    <property type="component" value="Unassembled WGS sequence"/>
</dbReference>
<dbReference type="EMBL" id="KL978829">
    <property type="protein sequence ID" value="KFK23460.1"/>
    <property type="molecule type" value="Genomic_DNA"/>
</dbReference>
<sequence length="95" mass="10670">MVMVSENDCPAHRNMVSHICYAGGVMILVGNKLQIHKCCFLVWIHFGLAFSVLHSHTKPYVWSIGRKFEKAKGRRNGCGFKVQESITAFELNSGT</sequence>
<dbReference type="Gramene" id="KFK23460">
    <property type="protein sequence ID" value="KFK23460"/>
    <property type="gene ID" value="AALP_AAs61543U000100"/>
</dbReference>
<proteinExistence type="predicted"/>
<dbReference type="Pfam" id="PF17135">
    <property type="entry name" value="Ribosomal_L18"/>
    <property type="match status" value="1"/>
</dbReference>
<keyword evidence="5" id="KW-1185">Reference proteome</keyword>
<dbReference type="GO" id="GO:1990904">
    <property type="term" value="C:ribonucleoprotein complex"/>
    <property type="evidence" value="ECO:0007669"/>
    <property type="project" value="UniProtKB-KW"/>
</dbReference>
<evidence type="ECO:0000256" key="2">
    <source>
        <dbReference type="ARBA" id="ARBA00023274"/>
    </source>
</evidence>
<dbReference type="InterPro" id="IPR021131">
    <property type="entry name" value="Ribosomal_uL15/eL18"/>
</dbReference>
<dbReference type="OrthoDB" id="6353017at2759"/>
<protein>
    <recommendedName>
        <fullName evidence="3">Large ribosomal subunit protein uL15/eL18 domain-containing protein</fullName>
    </recommendedName>
</protein>
<dbReference type="AlphaFoldDB" id="A0A087G0Q8"/>
<keyword evidence="2" id="KW-0687">Ribonucleoprotein</keyword>
<dbReference type="GO" id="GO:0005840">
    <property type="term" value="C:ribosome"/>
    <property type="evidence" value="ECO:0007669"/>
    <property type="project" value="UniProtKB-KW"/>
</dbReference>
<reference evidence="5" key="1">
    <citation type="journal article" date="2015" name="Nat. Plants">
        <title>Genome expansion of Arabis alpina linked with retrotransposition and reduced symmetric DNA methylation.</title>
        <authorList>
            <person name="Willing E.M."/>
            <person name="Rawat V."/>
            <person name="Mandakova T."/>
            <person name="Maumus F."/>
            <person name="James G.V."/>
            <person name="Nordstroem K.J."/>
            <person name="Becker C."/>
            <person name="Warthmann N."/>
            <person name="Chica C."/>
            <person name="Szarzynska B."/>
            <person name="Zytnicki M."/>
            <person name="Albani M.C."/>
            <person name="Kiefer C."/>
            <person name="Bergonzi S."/>
            <person name="Castaings L."/>
            <person name="Mateos J.L."/>
            <person name="Berns M.C."/>
            <person name="Bujdoso N."/>
            <person name="Piofczyk T."/>
            <person name="de Lorenzo L."/>
            <person name="Barrero-Sicilia C."/>
            <person name="Mateos I."/>
            <person name="Piednoel M."/>
            <person name="Hagmann J."/>
            <person name="Chen-Min-Tao R."/>
            <person name="Iglesias-Fernandez R."/>
            <person name="Schuster S.C."/>
            <person name="Alonso-Blanco C."/>
            <person name="Roudier F."/>
            <person name="Carbonero P."/>
            <person name="Paz-Ares J."/>
            <person name="Davis S.J."/>
            <person name="Pecinka A."/>
            <person name="Quesneville H."/>
            <person name="Colot V."/>
            <person name="Lysak M.A."/>
            <person name="Weigel D."/>
            <person name="Coupland G."/>
            <person name="Schneeberger K."/>
        </authorList>
    </citation>
    <scope>NUCLEOTIDE SEQUENCE [LARGE SCALE GENOMIC DNA]</scope>
    <source>
        <strain evidence="5">cv. Pajares</strain>
    </source>
</reference>